<dbReference type="AlphaFoldDB" id="F2PZF0"/>
<dbReference type="EMBL" id="DS995758">
    <property type="protein sequence ID" value="EGE07268.1"/>
    <property type="molecule type" value="Genomic_DNA"/>
</dbReference>
<name>F2PZF0_TRIEC</name>
<accession>F2PZF0</accession>
<evidence type="ECO:0000313" key="2">
    <source>
        <dbReference type="Proteomes" id="UP000009169"/>
    </source>
</evidence>
<proteinExistence type="predicted"/>
<dbReference type="VEuPathDB" id="FungiDB:TEQG_06177"/>
<sequence length="132" mass="14335">MAGPQPGFVAPSVLCVSVWRSLESARSSLRPSPSRRYLLLGVTEHPIPSMTSSSSCPLHGRKTMTLALSLSPYASHETAAAHQTITLPAPQSWAANPVKDLGQRLRQQQLVLESDALSTPLWQPYPPKIGRQ</sequence>
<protein>
    <submittedName>
        <fullName evidence="1">Uncharacterized protein</fullName>
    </submittedName>
</protein>
<keyword evidence="2" id="KW-1185">Reference proteome</keyword>
<dbReference type="HOGENOM" id="CLU_1918557_0_0_1"/>
<organism evidence="1 2">
    <name type="scientific">Trichophyton equinum (strain ATCC MYA-4606 / CBS 127.97)</name>
    <name type="common">Horse ringworm fungus</name>
    <dbReference type="NCBI Taxonomy" id="559882"/>
    <lineage>
        <taxon>Eukaryota</taxon>
        <taxon>Fungi</taxon>
        <taxon>Dikarya</taxon>
        <taxon>Ascomycota</taxon>
        <taxon>Pezizomycotina</taxon>
        <taxon>Eurotiomycetes</taxon>
        <taxon>Eurotiomycetidae</taxon>
        <taxon>Onygenales</taxon>
        <taxon>Arthrodermataceae</taxon>
        <taxon>Trichophyton</taxon>
    </lineage>
</organism>
<dbReference type="Proteomes" id="UP000009169">
    <property type="component" value="Unassembled WGS sequence"/>
</dbReference>
<evidence type="ECO:0000313" key="1">
    <source>
        <dbReference type="EMBL" id="EGE07268.1"/>
    </source>
</evidence>
<reference evidence="2" key="1">
    <citation type="journal article" date="2012" name="MBio">
        <title>Comparative genome analysis of Trichophyton rubrum and related dermatophytes reveals candidate genes involved in infection.</title>
        <authorList>
            <person name="Martinez D.A."/>
            <person name="Oliver B.G."/>
            <person name="Graeser Y."/>
            <person name="Goldberg J.M."/>
            <person name="Li W."/>
            <person name="Martinez-Rossi N.M."/>
            <person name="Monod M."/>
            <person name="Shelest E."/>
            <person name="Barton R.C."/>
            <person name="Birch E."/>
            <person name="Brakhage A.A."/>
            <person name="Chen Z."/>
            <person name="Gurr S.J."/>
            <person name="Heiman D."/>
            <person name="Heitman J."/>
            <person name="Kosti I."/>
            <person name="Rossi A."/>
            <person name="Saif S."/>
            <person name="Samalova M."/>
            <person name="Saunders C.W."/>
            <person name="Shea T."/>
            <person name="Summerbell R.C."/>
            <person name="Xu J."/>
            <person name="Young S."/>
            <person name="Zeng Q."/>
            <person name="Birren B.W."/>
            <person name="Cuomo C.A."/>
            <person name="White T.C."/>
        </authorList>
    </citation>
    <scope>NUCLEOTIDE SEQUENCE [LARGE SCALE GENOMIC DNA]</scope>
    <source>
        <strain evidence="2">ATCC MYA-4606 / CBS 127.97</strain>
    </source>
</reference>
<gene>
    <name evidence="1" type="ORF">TEQG_06177</name>
</gene>